<reference evidence="1" key="3">
    <citation type="submission" date="2019-06" db="EMBL/GenBank/DDBJ databases">
        <title>A comparative analysis of the Nautiliaceae.</title>
        <authorList>
            <person name="Grosche A."/>
            <person name="Smedile F."/>
            <person name="Vetriani C."/>
        </authorList>
    </citation>
    <scope>NUCLEOTIDE SEQUENCE</scope>
    <source>
        <strain evidence="1">TB6</strain>
    </source>
</reference>
<evidence type="ECO:0000313" key="2">
    <source>
        <dbReference type="EMBL" id="ROR41079.1"/>
    </source>
</evidence>
<gene>
    <name evidence="1" type="ORF">C6V80_04315</name>
    <name evidence="2" type="ORF">EDC58_0563</name>
</gene>
<name>A0AAJ4REF5_9BACT</name>
<dbReference type="AlphaFoldDB" id="A0AAJ4REF5"/>
<keyword evidence="4" id="KW-1185">Reference proteome</keyword>
<reference evidence="4" key="1">
    <citation type="submission" date="2018-03" db="EMBL/GenBank/DDBJ databases">
        <title>A comparative analysis of the Nautiliaceae.</title>
        <authorList>
            <person name="Grosche A."/>
            <person name="Smedile F."/>
            <person name="Vetriani C."/>
        </authorList>
    </citation>
    <scope>NUCLEOTIDE SEQUENCE [LARGE SCALE GENOMIC DNA]</scope>
    <source>
        <strain evidence="4">TB6</strain>
    </source>
</reference>
<proteinExistence type="predicted"/>
<dbReference type="InterPro" id="IPR021011">
    <property type="entry name" value="HobA"/>
</dbReference>
<dbReference type="EMBL" id="RJVK01000001">
    <property type="protein sequence ID" value="ROR41079.1"/>
    <property type="molecule type" value="Genomic_DNA"/>
</dbReference>
<evidence type="ECO:0000313" key="3">
    <source>
        <dbReference type="Proteomes" id="UP000272781"/>
    </source>
</evidence>
<evidence type="ECO:0000313" key="4">
    <source>
        <dbReference type="Proteomes" id="UP000298805"/>
    </source>
</evidence>
<dbReference type="Proteomes" id="UP000298805">
    <property type="component" value="Chromosome"/>
</dbReference>
<dbReference type="RefSeq" id="WP_123351977.1">
    <property type="nucleotide sequence ID" value="NZ_CP027432.2"/>
</dbReference>
<dbReference type="Gene3D" id="3.40.50.11670">
    <property type="entry name" value="DNA replication regulator HobA"/>
    <property type="match status" value="1"/>
</dbReference>
<sequence>MDLNRFVIDYIRKKNIKWLEERRLDLVPLLSDFLSQVIEGKSVLIITDTPREWYADYMINKINNFNEFKPSFLPFFNLSKIVPQIHTAKHPEQYDMIEDMLNISFNDYIFWYIGVETPLLKFARRKPESFFWIMDVDLSKNFYLKSIDEKLDMKLLNLADLINESIKAAIFGEVEI</sequence>
<organism evidence="2 3">
    <name type="scientific">Caminibacter pacificus</name>
    <dbReference type="NCBI Taxonomy" id="1424653"/>
    <lineage>
        <taxon>Bacteria</taxon>
        <taxon>Pseudomonadati</taxon>
        <taxon>Campylobacterota</taxon>
        <taxon>Epsilonproteobacteria</taxon>
        <taxon>Nautiliales</taxon>
        <taxon>Nautiliaceae</taxon>
        <taxon>Caminibacter</taxon>
    </lineage>
</organism>
<dbReference type="Pfam" id="PF12163">
    <property type="entry name" value="HobA"/>
    <property type="match status" value="1"/>
</dbReference>
<dbReference type="InterPro" id="IPR038381">
    <property type="entry name" value="HobA_sf"/>
</dbReference>
<reference evidence="2 3" key="2">
    <citation type="submission" date="2018-11" db="EMBL/GenBank/DDBJ databases">
        <title>Genomic Encyclopedia of Type Strains, Phase IV (KMG-IV): sequencing the most valuable type-strain genomes for metagenomic binning, comparative biology and taxonomic classification.</title>
        <authorList>
            <person name="Goeker M."/>
        </authorList>
    </citation>
    <scope>NUCLEOTIDE SEQUENCE [LARGE SCALE GENOMIC DNA]</scope>
    <source>
        <strain evidence="2 3">DSM 27783</strain>
    </source>
</reference>
<accession>A0AAJ4REF5</accession>
<dbReference type="Proteomes" id="UP000272781">
    <property type="component" value="Unassembled WGS sequence"/>
</dbReference>
<dbReference type="EMBL" id="CP027432">
    <property type="protein sequence ID" value="QCI28206.1"/>
    <property type="molecule type" value="Genomic_DNA"/>
</dbReference>
<protein>
    <submittedName>
        <fullName evidence="2">DNA replication regulator HobA</fullName>
    </submittedName>
</protein>
<evidence type="ECO:0000313" key="1">
    <source>
        <dbReference type="EMBL" id="QCI28206.1"/>
    </source>
</evidence>